<dbReference type="EMBL" id="LAXD01000001">
    <property type="protein sequence ID" value="KWX00935.1"/>
    <property type="molecule type" value="Genomic_DNA"/>
</dbReference>
<keyword evidence="3" id="KW-1185">Reference proteome</keyword>
<comment type="caution">
    <text evidence="2">The sequence shown here is derived from an EMBL/GenBank/DDBJ whole genome shotgun (WGS) entry which is preliminary data.</text>
</comment>
<organism evidence="2 3">
    <name type="scientific">Carbonactinospora thermoautotrophica</name>
    <dbReference type="NCBI Taxonomy" id="1469144"/>
    <lineage>
        <taxon>Bacteria</taxon>
        <taxon>Bacillati</taxon>
        <taxon>Actinomycetota</taxon>
        <taxon>Actinomycetes</taxon>
        <taxon>Kitasatosporales</taxon>
        <taxon>Carbonactinosporaceae</taxon>
        <taxon>Carbonactinospora</taxon>
    </lineage>
</organism>
<evidence type="ECO:0000313" key="1">
    <source>
        <dbReference type="EMBL" id="KWX00935.1"/>
    </source>
</evidence>
<evidence type="ECO:0000313" key="3">
    <source>
        <dbReference type="Proteomes" id="UP000070188"/>
    </source>
</evidence>
<dbReference type="EMBL" id="LAXD01000001">
    <property type="protein sequence ID" value="KWX01255.1"/>
    <property type="molecule type" value="Genomic_DNA"/>
</dbReference>
<gene>
    <name evidence="1" type="ORF">LI90_1963</name>
    <name evidence="2" type="ORF">LI90_2283</name>
</gene>
<protein>
    <submittedName>
        <fullName evidence="2">Putative transposase</fullName>
    </submittedName>
</protein>
<reference evidence="3" key="1">
    <citation type="submission" date="2015-04" db="EMBL/GenBank/DDBJ databases">
        <title>Physiological reanalysis, assessment of diazotrophy, and genome sequences of multiple isolates of Streptomyces thermoautotrophicus.</title>
        <authorList>
            <person name="MacKellar D.C."/>
            <person name="Lieber L."/>
            <person name="Norman J."/>
            <person name="Bolger A."/>
            <person name="Tobin C."/>
            <person name="Murray J.W."/>
            <person name="Chang R."/>
            <person name="Ford T."/>
            <person name="Nguyen P.Q."/>
            <person name="Woodward J."/>
            <person name="Permingeat H."/>
            <person name="Joshi N.S."/>
            <person name="Silver P.A."/>
            <person name="Usadel B."/>
            <person name="Rutherford A.W."/>
            <person name="Friesen M."/>
            <person name="Prell J."/>
        </authorList>
    </citation>
    <scope>NUCLEOTIDE SEQUENCE [LARGE SCALE GENOMIC DNA]</scope>
    <source>
        <strain evidence="3">H1</strain>
    </source>
</reference>
<name>A0A132MTN6_9ACTN</name>
<dbReference type="AlphaFoldDB" id="A0A132MTN6"/>
<reference evidence="2" key="2">
    <citation type="submission" date="2015-04" db="EMBL/GenBank/DDBJ databases">
        <title>Physiological reanalysis, assessment of diazotrophy, and genome sequences of multiple isolates of Streptomyces thermoautotrophicus.</title>
        <authorList>
            <person name="MacKellar D.C."/>
            <person name="Lieber L."/>
            <person name="Norman J."/>
            <person name="Bolger A."/>
            <person name="Tobin C."/>
            <person name="Murray J.W."/>
            <person name="Woodward J."/>
            <person name="Friesen M."/>
            <person name="Prell J."/>
        </authorList>
    </citation>
    <scope>NUCLEOTIDE SEQUENCE [LARGE SCALE GENOMIC DNA]</scope>
    <source>
        <strain evidence="2">H1</strain>
    </source>
</reference>
<dbReference type="Proteomes" id="UP000070188">
    <property type="component" value="Unassembled WGS sequence"/>
</dbReference>
<accession>A0A132MTN6</accession>
<sequence length="40" mass="4562">MAELDALCDRVAARFTRAEPRRRARDYVRGLTAGLERKNG</sequence>
<proteinExistence type="predicted"/>
<evidence type="ECO:0000313" key="2">
    <source>
        <dbReference type="EMBL" id="KWX01255.1"/>
    </source>
</evidence>
<dbReference type="PATRIC" id="fig|1469144.10.peg.2122"/>